<dbReference type="AlphaFoldDB" id="A0A3A5H957"/>
<comment type="function">
    <text evidence="2 7">Hydrolysis of 6-phosphogluconolactone to 6-phosphogluconate.</text>
</comment>
<name>A0A3A5H957_9ACTN</name>
<protein>
    <recommendedName>
        <fullName evidence="6 7">6-phosphogluconolactonase</fullName>
        <shortName evidence="7">6PGL</shortName>
        <ecNumber evidence="5 7">3.1.1.31</ecNumber>
    </recommendedName>
</protein>
<dbReference type="InterPro" id="IPR037171">
    <property type="entry name" value="NagB/RpiA_transferase-like"/>
</dbReference>
<evidence type="ECO:0000313" key="9">
    <source>
        <dbReference type="EMBL" id="RJS47136.1"/>
    </source>
</evidence>
<dbReference type="GO" id="GO:0005975">
    <property type="term" value="P:carbohydrate metabolic process"/>
    <property type="evidence" value="ECO:0007669"/>
    <property type="project" value="UniProtKB-UniRule"/>
</dbReference>
<evidence type="ECO:0000256" key="3">
    <source>
        <dbReference type="ARBA" id="ARBA00004961"/>
    </source>
</evidence>
<dbReference type="SUPFAM" id="SSF100950">
    <property type="entry name" value="NagB/RpiA/CoA transferase-like"/>
    <property type="match status" value="1"/>
</dbReference>
<dbReference type="CDD" id="cd01400">
    <property type="entry name" value="6PGL"/>
    <property type="match status" value="1"/>
</dbReference>
<keyword evidence="10" id="KW-1185">Reference proteome</keyword>
<comment type="catalytic activity">
    <reaction evidence="1 7">
        <text>6-phospho-D-glucono-1,5-lactone + H2O = 6-phospho-D-gluconate + H(+)</text>
        <dbReference type="Rhea" id="RHEA:12556"/>
        <dbReference type="ChEBI" id="CHEBI:15377"/>
        <dbReference type="ChEBI" id="CHEBI:15378"/>
        <dbReference type="ChEBI" id="CHEBI:57955"/>
        <dbReference type="ChEBI" id="CHEBI:58759"/>
        <dbReference type="EC" id="3.1.1.31"/>
    </reaction>
</comment>
<dbReference type="Gene3D" id="3.40.50.1360">
    <property type="match status" value="1"/>
</dbReference>
<evidence type="ECO:0000256" key="1">
    <source>
        <dbReference type="ARBA" id="ARBA00000832"/>
    </source>
</evidence>
<reference evidence="10" key="1">
    <citation type="submission" date="2018-09" db="EMBL/GenBank/DDBJ databases">
        <authorList>
            <person name="Zhu H."/>
        </authorList>
    </citation>
    <scope>NUCLEOTIDE SEQUENCE [LARGE SCALE GENOMIC DNA]</scope>
    <source>
        <strain evidence="10">K1W22B-1</strain>
    </source>
</reference>
<gene>
    <name evidence="7 9" type="primary">pgl</name>
    <name evidence="9" type="ORF">D4739_13500</name>
</gene>
<dbReference type="EC" id="3.1.1.31" evidence="5 7"/>
<dbReference type="OrthoDB" id="9810967at2"/>
<dbReference type="InterPro" id="IPR039104">
    <property type="entry name" value="6PGL"/>
</dbReference>
<dbReference type="PANTHER" id="PTHR11054:SF0">
    <property type="entry name" value="6-PHOSPHOGLUCONOLACTONASE"/>
    <property type="match status" value="1"/>
</dbReference>
<dbReference type="NCBIfam" id="TIGR01198">
    <property type="entry name" value="pgl"/>
    <property type="match status" value="1"/>
</dbReference>
<evidence type="ECO:0000256" key="6">
    <source>
        <dbReference type="ARBA" id="ARBA00020337"/>
    </source>
</evidence>
<organism evidence="9 10">
    <name type="scientific">Nocardioides cavernaquae</name>
    <dbReference type="NCBI Taxonomy" id="2321396"/>
    <lineage>
        <taxon>Bacteria</taxon>
        <taxon>Bacillati</taxon>
        <taxon>Actinomycetota</taxon>
        <taxon>Actinomycetes</taxon>
        <taxon>Propionibacteriales</taxon>
        <taxon>Nocardioidaceae</taxon>
        <taxon>Nocardioides</taxon>
    </lineage>
</organism>
<comment type="similarity">
    <text evidence="4 7">Belongs to the glucosamine/galactosamine-6-phosphate isomerase family. 6-phosphogluconolactonase subfamily.</text>
</comment>
<dbReference type="EMBL" id="QYRP01000002">
    <property type="protein sequence ID" value="RJS47136.1"/>
    <property type="molecule type" value="Genomic_DNA"/>
</dbReference>
<dbReference type="UniPathway" id="UPA00115">
    <property type="reaction ID" value="UER00409"/>
</dbReference>
<sequence length="240" mass="25066">MTGGQPAPEVQVQGSASDLATAIAAALVDRLAEIQAAGRVPKVVLAGGGIADAVHRATAAAPGDVDWTRVEFWLGDERYVESFSTERNSLAARRDLLTPVGANEALVHEPPASDSGLPLHDAVATYAQEFPTDDFDLVMLGMGPDGHTASLFPGRSDVLEPGDALGVTDSPKPPSLRLSMTAARLSRATEVWVMASGLAKAEAVEKALTHGVDVIDVPVAAPHGRNATLWWLDTDAACFL</sequence>
<evidence type="ECO:0000256" key="7">
    <source>
        <dbReference type="RuleBase" id="RU365095"/>
    </source>
</evidence>
<dbReference type="RefSeq" id="WP_120061106.1">
    <property type="nucleotide sequence ID" value="NZ_QYRP01000002.1"/>
</dbReference>
<evidence type="ECO:0000256" key="4">
    <source>
        <dbReference type="ARBA" id="ARBA00010662"/>
    </source>
</evidence>
<dbReference type="GO" id="GO:0006098">
    <property type="term" value="P:pentose-phosphate shunt"/>
    <property type="evidence" value="ECO:0007669"/>
    <property type="project" value="UniProtKB-UniPathway"/>
</dbReference>
<dbReference type="Proteomes" id="UP000276542">
    <property type="component" value="Unassembled WGS sequence"/>
</dbReference>
<evidence type="ECO:0000256" key="5">
    <source>
        <dbReference type="ARBA" id="ARBA00013198"/>
    </source>
</evidence>
<feature type="domain" description="Glucosamine/galactosamine-6-phosphate isomerase" evidence="8">
    <location>
        <begin position="15"/>
        <end position="230"/>
    </location>
</feature>
<comment type="caution">
    <text evidence="9">The sequence shown here is derived from an EMBL/GenBank/DDBJ whole genome shotgun (WGS) entry which is preliminary data.</text>
</comment>
<evidence type="ECO:0000256" key="2">
    <source>
        <dbReference type="ARBA" id="ARBA00002681"/>
    </source>
</evidence>
<accession>A0A3A5H957</accession>
<dbReference type="PANTHER" id="PTHR11054">
    <property type="entry name" value="6-PHOSPHOGLUCONOLACTONASE"/>
    <property type="match status" value="1"/>
</dbReference>
<dbReference type="InterPro" id="IPR005900">
    <property type="entry name" value="6-phosphogluconolactonase_DevB"/>
</dbReference>
<proteinExistence type="inferred from homology"/>
<evidence type="ECO:0000313" key="10">
    <source>
        <dbReference type="Proteomes" id="UP000276542"/>
    </source>
</evidence>
<keyword evidence="7 9" id="KW-0378">Hydrolase</keyword>
<dbReference type="GO" id="GO:0017057">
    <property type="term" value="F:6-phosphogluconolactonase activity"/>
    <property type="evidence" value="ECO:0007669"/>
    <property type="project" value="UniProtKB-UniRule"/>
</dbReference>
<comment type="pathway">
    <text evidence="3 7">Carbohydrate degradation; pentose phosphate pathway; D-ribulose 5-phosphate from D-glucose 6-phosphate (oxidative stage): step 2/3.</text>
</comment>
<dbReference type="InterPro" id="IPR006148">
    <property type="entry name" value="Glc/Gal-6P_isomerase"/>
</dbReference>
<dbReference type="Pfam" id="PF01182">
    <property type="entry name" value="Glucosamine_iso"/>
    <property type="match status" value="1"/>
</dbReference>
<evidence type="ECO:0000259" key="8">
    <source>
        <dbReference type="Pfam" id="PF01182"/>
    </source>
</evidence>